<evidence type="ECO:0000256" key="5">
    <source>
        <dbReference type="ARBA" id="ARBA00022908"/>
    </source>
</evidence>
<evidence type="ECO:0000256" key="4">
    <source>
        <dbReference type="ARBA" id="ARBA00022829"/>
    </source>
</evidence>
<keyword evidence="2" id="KW-0963">Cytoplasm</keyword>
<dbReference type="InterPro" id="IPR004107">
    <property type="entry name" value="Integrase_SAM-like_N"/>
</dbReference>
<keyword evidence="5" id="KW-0229">DNA integration</keyword>
<evidence type="ECO:0000259" key="11">
    <source>
        <dbReference type="PROSITE" id="PS51900"/>
    </source>
</evidence>
<feature type="domain" description="Core-binding (CB)" evidence="11">
    <location>
        <begin position="1"/>
        <end position="84"/>
    </location>
</feature>
<dbReference type="PROSITE" id="PS51900">
    <property type="entry name" value="CB"/>
    <property type="match status" value="1"/>
</dbReference>
<dbReference type="PANTHER" id="PTHR30349">
    <property type="entry name" value="PHAGE INTEGRASE-RELATED"/>
    <property type="match status" value="1"/>
</dbReference>
<dbReference type="PANTHER" id="PTHR30349:SF77">
    <property type="entry name" value="TYROSINE RECOMBINASE XERC"/>
    <property type="match status" value="1"/>
</dbReference>
<organism evidence="12 13">
    <name type="scientific">Duganella levis</name>
    <dbReference type="NCBI Taxonomy" id="2692169"/>
    <lineage>
        <taxon>Bacteria</taxon>
        <taxon>Pseudomonadati</taxon>
        <taxon>Pseudomonadota</taxon>
        <taxon>Betaproteobacteria</taxon>
        <taxon>Burkholderiales</taxon>
        <taxon>Oxalobacteraceae</taxon>
        <taxon>Telluria group</taxon>
        <taxon>Duganella</taxon>
    </lineage>
</organism>
<feature type="domain" description="Tyr recombinase" evidence="10">
    <location>
        <begin position="106"/>
        <end position="299"/>
    </location>
</feature>
<dbReference type="EMBL" id="WWCT01000010">
    <property type="protein sequence ID" value="MYN27594.1"/>
    <property type="molecule type" value="Genomic_DNA"/>
</dbReference>
<evidence type="ECO:0000256" key="7">
    <source>
        <dbReference type="ARBA" id="ARBA00023172"/>
    </source>
</evidence>
<name>A0ABW9W0T6_9BURK</name>
<keyword evidence="3" id="KW-0132">Cell division</keyword>
<evidence type="ECO:0000256" key="3">
    <source>
        <dbReference type="ARBA" id="ARBA00022618"/>
    </source>
</evidence>
<evidence type="ECO:0000313" key="12">
    <source>
        <dbReference type="EMBL" id="MYN27594.1"/>
    </source>
</evidence>
<dbReference type="InterPro" id="IPR002104">
    <property type="entry name" value="Integrase_catalytic"/>
</dbReference>
<dbReference type="SUPFAM" id="SSF56349">
    <property type="entry name" value="DNA breaking-rejoining enzymes"/>
    <property type="match status" value="1"/>
</dbReference>
<evidence type="ECO:0000256" key="8">
    <source>
        <dbReference type="ARBA" id="ARBA00023306"/>
    </source>
</evidence>
<reference evidence="12 13" key="1">
    <citation type="submission" date="2019-12" db="EMBL/GenBank/DDBJ databases">
        <title>Novel species isolated from a subtropical stream in China.</title>
        <authorList>
            <person name="Lu H."/>
        </authorList>
    </citation>
    <scope>NUCLEOTIDE SEQUENCE [LARGE SCALE GENOMIC DNA]</scope>
    <source>
        <strain evidence="12 13">CY42W</strain>
    </source>
</reference>
<protein>
    <submittedName>
        <fullName evidence="12">Tyrosine-type recombinase/integrase</fullName>
    </submittedName>
</protein>
<comment type="caution">
    <text evidence="12">The sequence shown here is derived from an EMBL/GenBank/DDBJ whole genome shotgun (WGS) entry which is preliminary data.</text>
</comment>
<dbReference type="Proteomes" id="UP000642144">
    <property type="component" value="Unassembled WGS sequence"/>
</dbReference>
<keyword evidence="6 9" id="KW-0238">DNA-binding</keyword>
<keyword evidence="8" id="KW-0131">Cell cycle</keyword>
<dbReference type="InterPro" id="IPR044068">
    <property type="entry name" value="CB"/>
</dbReference>
<evidence type="ECO:0000256" key="6">
    <source>
        <dbReference type="ARBA" id="ARBA00023125"/>
    </source>
</evidence>
<dbReference type="InterPro" id="IPR011010">
    <property type="entry name" value="DNA_brk_join_enz"/>
</dbReference>
<keyword evidence="4" id="KW-0159">Chromosome partition</keyword>
<dbReference type="RefSeq" id="WP_161055502.1">
    <property type="nucleotide sequence ID" value="NZ_WWCT01000010.1"/>
</dbReference>
<evidence type="ECO:0000259" key="10">
    <source>
        <dbReference type="PROSITE" id="PS51898"/>
    </source>
</evidence>
<dbReference type="InterPro" id="IPR013762">
    <property type="entry name" value="Integrase-like_cat_sf"/>
</dbReference>
<accession>A0ABW9W0T6</accession>
<dbReference type="InterPro" id="IPR050090">
    <property type="entry name" value="Tyrosine_recombinase_XerCD"/>
</dbReference>
<keyword evidence="7" id="KW-0233">DNA recombination</keyword>
<dbReference type="InterPro" id="IPR010998">
    <property type="entry name" value="Integrase_recombinase_N"/>
</dbReference>
<dbReference type="PROSITE" id="PS51898">
    <property type="entry name" value="TYR_RECOMBINASE"/>
    <property type="match status" value="1"/>
</dbReference>
<dbReference type="Pfam" id="PF02899">
    <property type="entry name" value="Phage_int_SAM_1"/>
    <property type="match status" value="1"/>
</dbReference>
<sequence length="312" mass="36062">MAEACERFLNYCQVERQLSLHTIRAYRHDLSCFTGLTGAQQPLEAFSAAWIETAAQSWSSTPGLKVITVKRRVACIKAFVRWLFRRRLLSFNPLERICLEFKIPKRLPRNLRTEEIKQLVAWTPQASDHEGASRRSWDQLTARLVIEVLTLTGLRIGELVRIRPADMDRQLGQIRIVGKGNRERSVSFPDQVTLLRLRTYQEQVQRRFGDATLASALFFNGLGRPANEQYLRRVIRRYAESTQLTRRITPHMLRHTAATQLLEAGLDMRFVQRLLGHSSITTTELYTHVADHVLRSEIARANVRERLETSDN</sequence>
<proteinExistence type="predicted"/>
<evidence type="ECO:0000256" key="9">
    <source>
        <dbReference type="PROSITE-ProRule" id="PRU01248"/>
    </source>
</evidence>
<evidence type="ECO:0000256" key="2">
    <source>
        <dbReference type="ARBA" id="ARBA00022490"/>
    </source>
</evidence>
<gene>
    <name evidence="12" type="ORF">GTP69_14355</name>
</gene>
<evidence type="ECO:0000256" key="1">
    <source>
        <dbReference type="ARBA" id="ARBA00004496"/>
    </source>
</evidence>
<evidence type="ECO:0000313" key="13">
    <source>
        <dbReference type="Proteomes" id="UP000642144"/>
    </source>
</evidence>
<comment type="subcellular location">
    <subcellularLocation>
        <location evidence="1">Cytoplasm</location>
    </subcellularLocation>
</comment>
<dbReference type="Gene3D" id="1.10.150.130">
    <property type="match status" value="1"/>
</dbReference>
<dbReference type="Pfam" id="PF00589">
    <property type="entry name" value="Phage_integrase"/>
    <property type="match status" value="1"/>
</dbReference>
<keyword evidence="13" id="KW-1185">Reference proteome</keyword>
<dbReference type="Gene3D" id="1.10.443.10">
    <property type="entry name" value="Intergrase catalytic core"/>
    <property type="match status" value="1"/>
</dbReference>